<accession>A0A543IUL1</accession>
<dbReference type="InterPro" id="IPR024747">
    <property type="entry name" value="Pyridox_Oxase-rel"/>
</dbReference>
<dbReference type="EMBL" id="VFPQ01000001">
    <property type="protein sequence ID" value="TQM74258.1"/>
    <property type="molecule type" value="Genomic_DNA"/>
</dbReference>
<protein>
    <submittedName>
        <fullName evidence="2">Pyridoxamine 5'-phosphate oxidase-like protein</fullName>
    </submittedName>
</protein>
<evidence type="ECO:0000256" key="1">
    <source>
        <dbReference type="SAM" id="MobiDB-lite"/>
    </source>
</evidence>
<proteinExistence type="predicted"/>
<dbReference type="InterPro" id="IPR012349">
    <property type="entry name" value="Split_barrel_FMN-bd"/>
</dbReference>
<comment type="caution">
    <text evidence="2">The sequence shown here is derived from an EMBL/GenBank/DDBJ whole genome shotgun (WGS) entry which is preliminary data.</text>
</comment>
<evidence type="ECO:0000313" key="3">
    <source>
        <dbReference type="Proteomes" id="UP000319213"/>
    </source>
</evidence>
<name>A0A543IUL1_9ACTN</name>
<keyword evidence="3" id="KW-1185">Reference proteome</keyword>
<reference evidence="2 3" key="1">
    <citation type="submission" date="2019-06" db="EMBL/GenBank/DDBJ databases">
        <title>Sequencing the genomes of 1000 actinobacteria strains.</title>
        <authorList>
            <person name="Klenk H.-P."/>
        </authorList>
    </citation>
    <scope>NUCLEOTIDE SEQUENCE [LARGE SCALE GENOMIC DNA]</scope>
    <source>
        <strain evidence="2 3">DSM 43186</strain>
    </source>
</reference>
<gene>
    <name evidence="2" type="ORF">FHX40_0926</name>
</gene>
<sequence length="187" mass="20380">MTDTMTARRLNQLSRQECLRLLAGVPMGRIVFTHQALPAIRPVNHIVDDGDIVIRSHRAAAITAVAHRSGVVVAYEADEIDAERHLGWSVIVTGRAYMVENAADVARYQKLIDPWVAGEMDQVIRIHPEIITGFELVAADSEDDRSGHPHNGRYDGAVGGLRDGRDTARDEGRTGGEATEPGPGREA</sequence>
<feature type="region of interest" description="Disordered" evidence="1">
    <location>
        <begin position="141"/>
        <end position="187"/>
    </location>
</feature>
<dbReference type="OrthoDB" id="3212118at2"/>
<evidence type="ECO:0000313" key="2">
    <source>
        <dbReference type="EMBL" id="TQM74258.1"/>
    </source>
</evidence>
<dbReference type="AlphaFoldDB" id="A0A543IUL1"/>
<dbReference type="SUPFAM" id="SSF50475">
    <property type="entry name" value="FMN-binding split barrel"/>
    <property type="match status" value="1"/>
</dbReference>
<feature type="compositionally biased region" description="Basic and acidic residues" evidence="1">
    <location>
        <begin position="162"/>
        <end position="174"/>
    </location>
</feature>
<dbReference type="Proteomes" id="UP000319213">
    <property type="component" value="Unassembled WGS sequence"/>
</dbReference>
<dbReference type="Pfam" id="PF12900">
    <property type="entry name" value="Pyridox_ox_2"/>
    <property type="match status" value="1"/>
</dbReference>
<organism evidence="2 3">
    <name type="scientific">Thermopolyspora flexuosa</name>
    <dbReference type="NCBI Taxonomy" id="103836"/>
    <lineage>
        <taxon>Bacteria</taxon>
        <taxon>Bacillati</taxon>
        <taxon>Actinomycetota</taxon>
        <taxon>Actinomycetes</taxon>
        <taxon>Streptosporangiales</taxon>
        <taxon>Streptosporangiaceae</taxon>
        <taxon>Thermopolyspora</taxon>
    </lineage>
</organism>
<dbReference type="Gene3D" id="2.30.110.10">
    <property type="entry name" value="Electron Transport, Fmn-binding Protein, Chain A"/>
    <property type="match status" value="1"/>
</dbReference>